<feature type="compositionally biased region" description="Gly residues" evidence="1">
    <location>
        <begin position="708"/>
        <end position="717"/>
    </location>
</feature>
<feature type="region of interest" description="Disordered" evidence="1">
    <location>
        <begin position="17"/>
        <end position="37"/>
    </location>
</feature>
<gene>
    <name evidence="3" type="ORF">EW146_g7705</name>
</gene>
<keyword evidence="2" id="KW-0472">Membrane</keyword>
<feature type="transmembrane region" description="Helical" evidence="2">
    <location>
        <begin position="220"/>
        <end position="244"/>
    </location>
</feature>
<dbReference type="Proteomes" id="UP000310158">
    <property type="component" value="Unassembled WGS sequence"/>
</dbReference>
<feature type="compositionally biased region" description="Polar residues" evidence="1">
    <location>
        <begin position="23"/>
        <end position="37"/>
    </location>
</feature>
<evidence type="ECO:0000256" key="2">
    <source>
        <dbReference type="SAM" id="Phobius"/>
    </source>
</evidence>
<sequence>MTALDLHHTIFTPEPSFYPTDSFEGNPSSHTRHPSSISTTTLYTSVSPYSHPTEPLLSSFGRNTPACYDLLSRQPLHPDGPRAGWDMGLNLDGDPVTSYEKKGYWEQRMRSRLRRLRTLKGLLELLIGAWALYNTIRYFIAYVIYTARDRQIVALALGISSLLSFTLALVFSLRSLVSAEMRSLLPFKVFARTVIPYLTSFFLVRACARELHPGVHLETFVAAGAMPLGLGHILTVYHATAYTYRITRRPSSQQRSAPRGMMQKTVHVSPPETPSSHTLAIETSLDQLSHPRSSSVHSFVLRRVSQSNLPDPTTYESSIITSRSRPSSRMPVIPDFNSSAGHSRHSSGRTAYESMSGTEDSHTMSVSGESSGRRSLRRVRSMLEIQGSSSHGHSSHGHSQHGQHSSSGSHSEHVVEDPDQEDLQGFADRFRSLVSQVTRDIEQGLRLGPDAEDIPVMPPIHNVLDTHQSYMTFDEFGRPVPSDERIPVLGGFIKRMPTIDSVGSRERGSWTGRLGPGERSTTTSIASRPPTRATMLSMSASNSEVATSQPPSRSNSLNVRPRAESASELGEALAVSSASSAGSRPSARSVTTTAYHTAPNGLSSTSTRGTGSESRSRSNSLGAIEALAPVTELGELNPSGRGEAVVEGRPSSRSTEYLTPMPSTPSVWSRGGGRSASEMGEIELGRASEDGSGSGRSSSAYYSATSGSGSGSGGVLPGMGTVSSTNTFGARTQDVDL</sequence>
<feature type="compositionally biased region" description="Low complexity" evidence="1">
    <location>
        <begin position="564"/>
        <end position="590"/>
    </location>
</feature>
<feature type="transmembrane region" description="Helical" evidence="2">
    <location>
        <begin position="122"/>
        <end position="145"/>
    </location>
</feature>
<keyword evidence="4" id="KW-1185">Reference proteome</keyword>
<keyword evidence="2" id="KW-0812">Transmembrane</keyword>
<feature type="compositionally biased region" description="Low complexity" evidence="1">
    <location>
        <begin position="382"/>
        <end position="392"/>
    </location>
</feature>
<proteinExistence type="predicted"/>
<organism evidence="3 4">
    <name type="scientific">Bondarzewia mesenterica</name>
    <dbReference type="NCBI Taxonomy" id="1095465"/>
    <lineage>
        <taxon>Eukaryota</taxon>
        <taxon>Fungi</taxon>
        <taxon>Dikarya</taxon>
        <taxon>Basidiomycota</taxon>
        <taxon>Agaricomycotina</taxon>
        <taxon>Agaricomycetes</taxon>
        <taxon>Russulales</taxon>
        <taxon>Bondarzewiaceae</taxon>
        <taxon>Bondarzewia</taxon>
    </lineage>
</organism>
<evidence type="ECO:0000256" key="1">
    <source>
        <dbReference type="SAM" id="MobiDB-lite"/>
    </source>
</evidence>
<evidence type="ECO:0000313" key="3">
    <source>
        <dbReference type="EMBL" id="THH12430.1"/>
    </source>
</evidence>
<reference evidence="3 4" key="1">
    <citation type="submission" date="2019-02" db="EMBL/GenBank/DDBJ databases">
        <title>Genome sequencing of the rare red list fungi Bondarzewia mesenterica.</title>
        <authorList>
            <person name="Buettner E."/>
            <person name="Kellner H."/>
        </authorList>
    </citation>
    <scope>NUCLEOTIDE SEQUENCE [LARGE SCALE GENOMIC DNA]</scope>
    <source>
        <strain evidence="3 4">DSM 108281</strain>
    </source>
</reference>
<feature type="compositionally biased region" description="Low complexity" evidence="1">
    <location>
        <begin position="249"/>
        <end position="259"/>
    </location>
</feature>
<feature type="region of interest" description="Disordered" evidence="1">
    <location>
        <begin position="308"/>
        <end position="419"/>
    </location>
</feature>
<feature type="transmembrane region" description="Helical" evidence="2">
    <location>
        <begin position="151"/>
        <end position="177"/>
    </location>
</feature>
<dbReference type="OrthoDB" id="3222669at2759"/>
<feature type="transmembrane region" description="Helical" evidence="2">
    <location>
        <begin position="189"/>
        <end position="208"/>
    </location>
</feature>
<feature type="compositionally biased region" description="Polar residues" evidence="1">
    <location>
        <begin position="721"/>
        <end position="730"/>
    </location>
</feature>
<feature type="region of interest" description="Disordered" evidence="1">
    <location>
        <begin position="502"/>
        <end position="737"/>
    </location>
</feature>
<evidence type="ECO:0000313" key="4">
    <source>
        <dbReference type="Proteomes" id="UP000310158"/>
    </source>
</evidence>
<feature type="compositionally biased region" description="Polar residues" evidence="1">
    <location>
        <begin position="534"/>
        <end position="558"/>
    </location>
</feature>
<keyword evidence="2" id="KW-1133">Transmembrane helix</keyword>
<feature type="compositionally biased region" description="Low complexity" evidence="1">
    <location>
        <begin position="695"/>
        <end position="707"/>
    </location>
</feature>
<feature type="region of interest" description="Disordered" evidence="1">
    <location>
        <begin position="249"/>
        <end position="277"/>
    </location>
</feature>
<name>A0A4S4LQN6_9AGAM</name>
<feature type="compositionally biased region" description="Low complexity" evidence="1">
    <location>
        <begin position="600"/>
        <end position="622"/>
    </location>
</feature>
<dbReference type="EMBL" id="SGPL01000464">
    <property type="protein sequence ID" value="THH12430.1"/>
    <property type="molecule type" value="Genomic_DNA"/>
</dbReference>
<comment type="caution">
    <text evidence="3">The sequence shown here is derived from an EMBL/GenBank/DDBJ whole genome shotgun (WGS) entry which is preliminary data.</text>
</comment>
<accession>A0A4S4LQN6</accession>
<dbReference type="AlphaFoldDB" id="A0A4S4LQN6"/>
<protein>
    <submittedName>
        <fullName evidence="3">Uncharacterized protein</fullName>
    </submittedName>
</protein>
<feature type="compositionally biased region" description="Low complexity" evidence="1">
    <location>
        <begin position="317"/>
        <end position="341"/>
    </location>
</feature>